<dbReference type="OrthoDB" id="2110130at2759"/>
<reference evidence="3" key="1">
    <citation type="journal article" date="2021" name="J Fungi (Basel)">
        <title>Virulence traits and population genomics of the black yeast Aureobasidium melanogenum.</title>
        <authorList>
            <person name="Cernosa A."/>
            <person name="Sun X."/>
            <person name="Gostincar C."/>
            <person name="Fang C."/>
            <person name="Gunde-Cimerman N."/>
            <person name="Song Z."/>
        </authorList>
    </citation>
    <scope>NUCLEOTIDE SEQUENCE</scope>
    <source>
        <strain evidence="3">EXF-8016</strain>
    </source>
</reference>
<evidence type="ECO:0000313" key="4">
    <source>
        <dbReference type="Proteomes" id="UP000767238"/>
    </source>
</evidence>
<keyword evidence="3" id="KW-0067">ATP-binding</keyword>
<comment type="caution">
    <text evidence="3">The sequence shown here is derived from an EMBL/GenBank/DDBJ whole genome shotgun (WGS) entry which is preliminary data.</text>
</comment>
<dbReference type="Pfam" id="PF00005">
    <property type="entry name" value="ABC_tran"/>
    <property type="match status" value="1"/>
</dbReference>
<dbReference type="PANTHER" id="PTHR19211">
    <property type="entry name" value="ATP-BINDING TRANSPORT PROTEIN-RELATED"/>
    <property type="match status" value="1"/>
</dbReference>
<dbReference type="Proteomes" id="UP000767238">
    <property type="component" value="Unassembled WGS sequence"/>
</dbReference>
<sequence length="230" mass="25762">MVVTRKAVLNVTTQQSRFHKLKQESASTEITVKDLSITIGNHEVLSHAQLQLHPGRHYVLVGRNGIGKSTLLRAMAEGLVLPDSIQMLLLGQVQEDEDHGSSAPVSSDETVLEHVLRSDKQRERRINEASRLSTAMDNVDDPTAMLKVYQEELTAALKRLDQLDISSDVGVEEAMTVKEETQSAIDMLTDTQASLLAVQLPHVAFKLDMLTRSRWTPWVQKPKHDPYYSE</sequence>
<evidence type="ECO:0000259" key="2">
    <source>
        <dbReference type="Pfam" id="PF00005"/>
    </source>
</evidence>
<dbReference type="PANTHER" id="PTHR19211:SF129">
    <property type="entry name" value="ABC TRANSPORTER ATP-BINDING PROTEIN"/>
    <property type="match status" value="1"/>
</dbReference>
<dbReference type="InterPro" id="IPR050611">
    <property type="entry name" value="ABCF"/>
</dbReference>
<gene>
    <name evidence="3" type="ORF">KCV03_g782</name>
</gene>
<dbReference type="AlphaFoldDB" id="A0A9P8K9P5"/>
<proteinExistence type="predicted"/>
<dbReference type="GO" id="GO:0016887">
    <property type="term" value="F:ATP hydrolysis activity"/>
    <property type="evidence" value="ECO:0007669"/>
    <property type="project" value="InterPro"/>
</dbReference>
<dbReference type="SUPFAM" id="SSF52540">
    <property type="entry name" value="P-loop containing nucleoside triphosphate hydrolases"/>
    <property type="match status" value="1"/>
</dbReference>
<dbReference type="InterPro" id="IPR003439">
    <property type="entry name" value="ABC_transporter-like_ATP-bd"/>
</dbReference>
<accession>A0A9P8K9P5</accession>
<evidence type="ECO:0000313" key="3">
    <source>
        <dbReference type="EMBL" id="KAH0234450.1"/>
    </source>
</evidence>
<feature type="non-terminal residue" evidence="3">
    <location>
        <position position="230"/>
    </location>
</feature>
<dbReference type="GO" id="GO:0005524">
    <property type="term" value="F:ATP binding"/>
    <property type="evidence" value="ECO:0007669"/>
    <property type="project" value="UniProtKB-KW"/>
</dbReference>
<keyword evidence="1" id="KW-0677">Repeat</keyword>
<dbReference type="EMBL" id="JAHFYH010000003">
    <property type="protein sequence ID" value="KAH0234450.1"/>
    <property type="molecule type" value="Genomic_DNA"/>
</dbReference>
<organism evidence="3 4">
    <name type="scientific">Aureobasidium melanogenum</name>
    <name type="common">Aureobasidium pullulans var. melanogenum</name>
    <dbReference type="NCBI Taxonomy" id="46634"/>
    <lineage>
        <taxon>Eukaryota</taxon>
        <taxon>Fungi</taxon>
        <taxon>Dikarya</taxon>
        <taxon>Ascomycota</taxon>
        <taxon>Pezizomycotina</taxon>
        <taxon>Dothideomycetes</taxon>
        <taxon>Dothideomycetidae</taxon>
        <taxon>Dothideales</taxon>
        <taxon>Saccotheciaceae</taxon>
        <taxon>Aureobasidium</taxon>
    </lineage>
</organism>
<reference evidence="3" key="2">
    <citation type="submission" date="2021-08" db="EMBL/GenBank/DDBJ databases">
        <authorList>
            <person name="Gostincar C."/>
            <person name="Sun X."/>
            <person name="Song Z."/>
            <person name="Gunde-Cimerman N."/>
        </authorList>
    </citation>
    <scope>NUCLEOTIDE SEQUENCE</scope>
    <source>
        <strain evidence="3">EXF-8016</strain>
    </source>
</reference>
<feature type="domain" description="ABC transporter" evidence="2">
    <location>
        <begin position="46"/>
        <end position="164"/>
    </location>
</feature>
<dbReference type="InterPro" id="IPR027417">
    <property type="entry name" value="P-loop_NTPase"/>
</dbReference>
<evidence type="ECO:0000256" key="1">
    <source>
        <dbReference type="ARBA" id="ARBA00022737"/>
    </source>
</evidence>
<protein>
    <submittedName>
        <fullName evidence="3">ABC transporter ATP-binding protein uup-1</fullName>
    </submittedName>
</protein>
<name>A0A9P8K9P5_AURME</name>
<dbReference type="Gene3D" id="3.40.50.300">
    <property type="entry name" value="P-loop containing nucleotide triphosphate hydrolases"/>
    <property type="match status" value="1"/>
</dbReference>
<keyword evidence="3" id="KW-0547">Nucleotide-binding</keyword>